<keyword evidence="2" id="KW-0472">Membrane</keyword>
<feature type="compositionally biased region" description="Low complexity" evidence="1">
    <location>
        <begin position="670"/>
        <end position="689"/>
    </location>
</feature>
<feature type="compositionally biased region" description="Polar residues" evidence="1">
    <location>
        <begin position="183"/>
        <end position="202"/>
    </location>
</feature>
<proteinExistence type="predicted"/>
<evidence type="ECO:0000256" key="2">
    <source>
        <dbReference type="SAM" id="Phobius"/>
    </source>
</evidence>
<evidence type="ECO:0000313" key="3">
    <source>
        <dbReference type="EMBL" id="KAJ3480994.1"/>
    </source>
</evidence>
<feature type="compositionally biased region" description="Low complexity" evidence="1">
    <location>
        <begin position="768"/>
        <end position="787"/>
    </location>
</feature>
<evidence type="ECO:0000256" key="1">
    <source>
        <dbReference type="SAM" id="MobiDB-lite"/>
    </source>
</evidence>
<feature type="region of interest" description="Disordered" evidence="1">
    <location>
        <begin position="420"/>
        <end position="473"/>
    </location>
</feature>
<evidence type="ECO:0000313" key="4">
    <source>
        <dbReference type="Proteomes" id="UP001212997"/>
    </source>
</evidence>
<dbReference type="AlphaFoldDB" id="A0AAD5UY66"/>
<feature type="compositionally biased region" description="Low complexity" evidence="1">
    <location>
        <begin position="11"/>
        <end position="29"/>
    </location>
</feature>
<feature type="compositionally biased region" description="Polar residues" evidence="1">
    <location>
        <begin position="217"/>
        <end position="242"/>
    </location>
</feature>
<feature type="compositionally biased region" description="Low complexity" evidence="1">
    <location>
        <begin position="449"/>
        <end position="462"/>
    </location>
</feature>
<feature type="compositionally biased region" description="Low complexity" evidence="1">
    <location>
        <begin position="433"/>
        <end position="442"/>
    </location>
</feature>
<feature type="compositionally biased region" description="Polar residues" evidence="1">
    <location>
        <begin position="699"/>
        <end position="711"/>
    </location>
</feature>
<feature type="compositionally biased region" description="Low complexity" evidence="1">
    <location>
        <begin position="584"/>
        <end position="595"/>
    </location>
</feature>
<accession>A0AAD5UY66</accession>
<keyword evidence="2" id="KW-0812">Transmembrane</keyword>
<feature type="region of interest" description="Disordered" evidence="1">
    <location>
        <begin position="1"/>
        <end position="56"/>
    </location>
</feature>
<gene>
    <name evidence="3" type="ORF">NLI96_g7961</name>
</gene>
<feature type="transmembrane region" description="Helical" evidence="2">
    <location>
        <begin position="959"/>
        <end position="979"/>
    </location>
</feature>
<dbReference type="EMBL" id="JANAWD010000345">
    <property type="protein sequence ID" value="KAJ3480994.1"/>
    <property type="molecule type" value="Genomic_DNA"/>
</dbReference>
<feature type="compositionally biased region" description="Low complexity" evidence="1">
    <location>
        <begin position="258"/>
        <end position="278"/>
    </location>
</feature>
<name>A0AAD5UY66_9APHY</name>
<feature type="compositionally biased region" description="Polar residues" evidence="1">
    <location>
        <begin position="627"/>
        <end position="637"/>
    </location>
</feature>
<feature type="compositionally biased region" description="Pro residues" evidence="1">
    <location>
        <begin position="316"/>
        <end position="327"/>
    </location>
</feature>
<feature type="region of interest" description="Disordered" evidence="1">
    <location>
        <begin position="569"/>
        <end position="797"/>
    </location>
</feature>
<organism evidence="3 4">
    <name type="scientific">Meripilus lineatus</name>
    <dbReference type="NCBI Taxonomy" id="2056292"/>
    <lineage>
        <taxon>Eukaryota</taxon>
        <taxon>Fungi</taxon>
        <taxon>Dikarya</taxon>
        <taxon>Basidiomycota</taxon>
        <taxon>Agaricomycotina</taxon>
        <taxon>Agaricomycetes</taxon>
        <taxon>Polyporales</taxon>
        <taxon>Meripilaceae</taxon>
        <taxon>Meripilus</taxon>
    </lineage>
</organism>
<keyword evidence="2" id="KW-1133">Transmembrane helix</keyword>
<dbReference type="Proteomes" id="UP001212997">
    <property type="component" value="Unassembled WGS sequence"/>
</dbReference>
<feature type="transmembrane region" description="Helical" evidence="2">
    <location>
        <begin position="901"/>
        <end position="919"/>
    </location>
</feature>
<comment type="caution">
    <text evidence="3">The sequence shown here is derived from an EMBL/GenBank/DDBJ whole genome shotgun (WGS) entry which is preliminary data.</text>
</comment>
<reference evidence="3" key="1">
    <citation type="submission" date="2022-07" db="EMBL/GenBank/DDBJ databases">
        <title>Genome Sequence of Physisporinus lineatus.</title>
        <authorList>
            <person name="Buettner E."/>
        </authorList>
    </citation>
    <scope>NUCLEOTIDE SEQUENCE</scope>
    <source>
        <strain evidence="3">VT162</strain>
    </source>
</reference>
<feature type="compositionally biased region" description="Polar residues" evidence="1">
    <location>
        <begin position="30"/>
        <end position="46"/>
    </location>
</feature>
<feature type="region of interest" description="Disordered" evidence="1">
    <location>
        <begin position="69"/>
        <end position="329"/>
    </location>
</feature>
<keyword evidence="4" id="KW-1185">Reference proteome</keyword>
<sequence>MPSLLVRLRQRAISQSTTTSRTSAGSSTQVDPTASSSELPSIQEQPYSPAISPTIARRIVPDISGLLERYSSDAESNTGLRPPRPRKRSTVESGQDTQEIGDDGKKLVQEAGVRGLGPHGYGLDAGPSRQSVPQDQRDHVPTRSRSRLARFAPQLPSGAWSTFGRNKEQDPHKAPHYSPPPTASTSRKPSVESTGPRRQTSTKARRSSKFSSISSFQRYANRSFTSVRSKAATVSRSSSAKYSNEDEDPAHHPPSPPLTTSSRQNSTKKSSITHSSHSLHNRPAIPSSPDNRYSGVDSPRTFGAPTPPTQSTGFGPAPPLPPLPPLSNPDIISALSNRALSRSFTLTHVAPNFTTTTPRKWNPAIHGKTYPPRRRRSKVVQAVPHDENTVPFPVELPTRRMLRGYSSLPRVRELFALPPNSRDEAPFRSSPLRPRTASSAGSSRRRTKTATSSRRSSAEWSSQQAGVGVTSPVPNQFGWPAEVTQEILRLALGRVPESVSVGPGGDVAGVAEGVVMPRGTHALSALTRETSKPSFPFFRPSPAYRSYSPSSSSSALPKGSLEVSSMAGDRLNLHPPTVNKHINQQSTSGQSGLQSDRGDSSVIGEGSVVEGDTGEMLSHSGDVRTKATANRSSSPRRASTMPKSAGPHTPRRGILTSTTHPPQGGSEAGPSTPLLSNSLPSPSSNMRSSSTRRNRSSSEPGLSSVQESPVTPTKGKRKAEEGLDITPPDQKSDRRATFILPEGGRRTQSHSEPSRAPSSYHRKRARLSSVSPNPSPSRSGSSLKPPSGAGTWSSRTSVPPLFLDRVASRATSTHSNNPQGLSTPTTVRTLLHAHSNQDSPRDRRRSVSELSIPISALIAPHAPSVSRSSTYHMRDPHRPPPLRPTSWGLHFKNEDEEGSVAHAWFFFIGFILFPLWWYASFAPIPRTRRVGGTDTEKAVTIDDPQVEHDARSWRFRCRIMAVVSFLTYIPFIVLVAVFASR</sequence>
<protein>
    <submittedName>
        <fullName evidence="3">Uncharacterized protein</fullName>
    </submittedName>
</protein>